<accession>A0A0Q0A0J9</accession>
<dbReference type="AlphaFoldDB" id="A0A0Q0A0J9"/>
<evidence type="ECO:0000256" key="1">
    <source>
        <dbReference type="SAM" id="MobiDB-lite"/>
    </source>
</evidence>
<dbReference type="PROSITE" id="PS51257">
    <property type="entry name" value="PROKAR_LIPOPROTEIN"/>
    <property type="match status" value="1"/>
</dbReference>
<reference evidence="3 4" key="1">
    <citation type="submission" date="2017-05" db="EMBL/GenBank/DDBJ databases">
        <title>Comparative genomic of Pseudomonas savastanoi pathovars.</title>
        <authorList>
            <person name="Pintado A."/>
            <person name="Moreno-Perez A."/>
            <person name="Caballo-Ponce E."/>
            <person name="Murillo J."/>
            <person name="Bardaji L."/>
            <person name="Cerboneschi M."/>
            <person name="Rodriguez-Palenzuela P."/>
            <person name="Ramos C."/>
            <person name="Tegli S."/>
        </authorList>
    </citation>
    <scope>NUCLEOTIDE SEQUENCE [LARGE SCALE GENOMIC DNA]</scope>
    <source>
        <strain evidence="3 4">ESC 23</strain>
    </source>
</reference>
<evidence type="ECO:0000313" key="4">
    <source>
        <dbReference type="Proteomes" id="UP000216306"/>
    </source>
</evidence>
<organism evidence="3 4">
    <name type="scientific">Pseudomonas savastanoi pv. nerii</name>
    <dbReference type="NCBI Taxonomy" id="360921"/>
    <lineage>
        <taxon>Bacteria</taxon>
        <taxon>Pseudomonadati</taxon>
        <taxon>Pseudomonadota</taxon>
        <taxon>Gammaproteobacteria</taxon>
        <taxon>Pseudomonadales</taxon>
        <taxon>Pseudomonadaceae</taxon>
        <taxon>Pseudomonas</taxon>
    </lineage>
</organism>
<dbReference type="RefSeq" id="WP_032074545.1">
    <property type="nucleotide sequence ID" value="NZ_LIHX01000114.1"/>
</dbReference>
<dbReference type="EMBL" id="NIAY01000083">
    <property type="protein sequence ID" value="PAB30587.1"/>
    <property type="molecule type" value="Genomic_DNA"/>
</dbReference>
<sequence length="91" mass="10082">MKKVFLFPLLVGAALLVAGCEKTSEDHVQDAGKHEETFLQKQAQGDKQQAADEKAKAEKDYSEANQARSTEDRHQPPSSDVPNYIKAPEKN</sequence>
<feature type="compositionally biased region" description="Basic and acidic residues" evidence="1">
    <location>
        <begin position="27"/>
        <end position="38"/>
    </location>
</feature>
<feature type="chain" id="PRO_5011361683" description="Lipoprotein" evidence="2">
    <location>
        <begin position="19"/>
        <end position="91"/>
    </location>
</feature>
<comment type="caution">
    <text evidence="3">The sequence shown here is derived from an EMBL/GenBank/DDBJ whole genome shotgun (WGS) entry which is preliminary data.</text>
</comment>
<feature type="region of interest" description="Disordered" evidence="1">
    <location>
        <begin position="27"/>
        <end position="91"/>
    </location>
</feature>
<evidence type="ECO:0000313" key="3">
    <source>
        <dbReference type="EMBL" id="PAB30587.1"/>
    </source>
</evidence>
<evidence type="ECO:0008006" key="5">
    <source>
        <dbReference type="Google" id="ProtNLM"/>
    </source>
</evidence>
<evidence type="ECO:0000256" key="2">
    <source>
        <dbReference type="SAM" id="SignalP"/>
    </source>
</evidence>
<proteinExistence type="predicted"/>
<gene>
    <name evidence="3" type="ORF">CC205_17760</name>
</gene>
<feature type="signal peptide" evidence="2">
    <location>
        <begin position="1"/>
        <end position="18"/>
    </location>
</feature>
<keyword evidence="2" id="KW-0732">Signal</keyword>
<dbReference type="Proteomes" id="UP000216306">
    <property type="component" value="Unassembled WGS sequence"/>
</dbReference>
<name>A0A0Q0A0J9_PSESS</name>
<protein>
    <recommendedName>
        <fullName evidence="5">Lipoprotein</fullName>
    </recommendedName>
</protein>
<feature type="compositionally biased region" description="Basic and acidic residues" evidence="1">
    <location>
        <begin position="49"/>
        <end position="62"/>
    </location>
</feature>